<gene>
    <name evidence="1" type="ORF">RRG08_023610</name>
</gene>
<evidence type="ECO:0000313" key="1">
    <source>
        <dbReference type="EMBL" id="KAK3708199.1"/>
    </source>
</evidence>
<dbReference type="AlphaFoldDB" id="A0AAE1CL81"/>
<protein>
    <submittedName>
        <fullName evidence="1">Uncharacterized protein</fullName>
    </submittedName>
</protein>
<dbReference type="EMBL" id="JAWDGP010007701">
    <property type="protein sequence ID" value="KAK3708199.1"/>
    <property type="molecule type" value="Genomic_DNA"/>
</dbReference>
<comment type="caution">
    <text evidence="1">The sequence shown here is derived from an EMBL/GenBank/DDBJ whole genome shotgun (WGS) entry which is preliminary data.</text>
</comment>
<name>A0AAE1CL81_9GAST</name>
<accession>A0AAE1CL81</accession>
<dbReference type="Proteomes" id="UP001283361">
    <property type="component" value="Unassembled WGS sequence"/>
</dbReference>
<organism evidence="1 2">
    <name type="scientific">Elysia crispata</name>
    <name type="common">lettuce slug</name>
    <dbReference type="NCBI Taxonomy" id="231223"/>
    <lineage>
        <taxon>Eukaryota</taxon>
        <taxon>Metazoa</taxon>
        <taxon>Spiralia</taxon>
        <taxon>Lophotrochozoa</taxon>
        <taxon>Mollusca</taxon>
        <taxon>Gastropoda</taxon>
        <taxon>Heterobranchia</taxon>
        <taxon>Euthyneura</taxon>
        <taxon>Panpulmonata</taxon>
        <taxon>Sacoglossa</taxon>
        <taxon>Placobranchoidea</taxon>
        <taxon>Plakobranchidae</taxon>
        <taxon>Elysia</taxon>
    </lineage>
</organism>
<keyword evidence="2" id="KW-1185">Reference proteome</keyword>
<reference evidence="1" key="1">
    <citation type="journal article" date="2023" name="G3 (Bethesda)">
        <title>A reference genome for the long-term kleptoplast-retaining sea slug Elysia crispata morphotype clarki.</title>
        <authorList>
            <person name="Eastman K.E."/>
            <person name="Pendleton A.L."/>
            <person name="Shaikh M.A."/>
            <person name="Suttiyut T."/>
            <person name="Ogas R."/>
            <person name="Tomko P."/>
            <person name="Gavelis G."/>
            <person name="Widhalm J.R."/>
            <person name="Wisecaver J.H."/>
        </authorList>
    </citation>
    <scope>NUCLEOTIDE SEQUENCE</scope>
    <source>
        <strain evidence="1">ECLA1</strain>
    </source>
</reference>
<evidence type="ECO:0000313" key="2">
    <source>
        <dbReference type="Proteomes" id="UP001283361"/>
    </source>
</evidence>
<sequence length="73" mass="8627">MVILRSWRSNLDGLQLQQELSSQSPITSRTFEKDWNFNNLIQLNKITIVPATKSCYMNCFIFLESVCNKHYRL</sequence>
<proteinExistence type="predicted"/>